<organism evidence="1">
    <name type="scientific">bioreactor metagenome</name>
    <dbReference type="NCBI Taxonomy" id="1076179"/>
    <lineage>
        <taxon>unclassified sequences</taxon>
        <taxon>metagenomes</taxon>
        <taxon>ecological metagenomes</taxon>
    </lineage>
</organism>
<evidence type="ECO:0008006" key="2">
    <source>
        <dbReference type="Google" id="ProtNLM"/>
    </source>
</evidence>
<comment type="caution">
    <text evidence="1">The sequence shown here is derived from an EMBL/GenBank/DDBJ whole genome shotgun (WGS) entry which is preliminary data.</text>
</comment>
<evidence type="ECO:0000313" key="1">
    <source>
        <dbReference type="EMBL" id="MPM19107.1"/>
    </source>
</evidence>
<reference evidence="1" key="1">
    <citation type="submission" date="2019-08" db="EMBL/GenBank/DDBJ databases">
        <authorList>
            <person name="Kucharzyk K."/>
            <person name="Murdoch R.W."/>
            <person name="Higgins S."/>
            <person name="Loffler F."/>
        </authorList>
    </citation>
    <scope>NUCLEOTIDE SEQUENCE</scope>
</reference>
<sequence>MIWMEQKEKDKLLEKIQGKPDLEAFVREVLQQPEYIPVLFALIKNDPGSAKFYCEKVIRIVSERHPELVYPYFEEVAALIGSPNSFIKWGAIITLSNLAAVDTENKFASIYEKYFGLIAADAMVTAANVIGNAWKIILSKPEYEQDITKRLLRIPQNTYLYKGEPSPECRNILCGHAIDCFDKYFEVAHDKNGILAFASAQTHNPRKQVAKKAAALLKKHKEGC</sequence>
<gene>
    <name evidence="1" type="ORF">SDC9_65525</name>
</gene>
<dbReference type="AlphaFoldDB" id="A0A644XT74"/>
<dbReference type="InterPro" id="IPR016024">
    <property type="entry name" value="ARM-type_fold"/>
</dbReference>
<name>A0A644XT74_9ZZZZ</name>
<proteinExistence type="predicted"/>
<dbReference type="SUPFAM" id="SSF48371">
    <property type="entry name" value="ARM repeat"/>
    <property type="match status" value="1"/>
</dbReference>
<accession>A0A644XT74</accession>
<protein>
    <recommendedName>
        <fullName evidence="2">HEAT repeat domain-containing protein</fullName>
    </recommendedName>
</protein>
<dbReference type="EMBL" id="VSSQ01003111">
    <property type="protein sequence ID" value="MPM19107.1"/>
    <property type="molecule type" value="Genomic_DNA"/>
</dbReference>